<feature type="transmembrane region" description="Helical" evidence="5">
    <location>
        <begin position="293"/>
        <end position="316"/>
    </location>
</feature>
<name>A0A1C7NH96_9FUNG</name>
<evidence type="ECO:0000256" key="5">
    <source>
        <dbReference type="SAM" id="Phobius"/>
    </source>
</evidence>
<dbReference type="Proteomes" id="UP000093000">
    <property type="component" value="Unassembled WGS sequence"/>
</dbReference>
<dbReference type="AlphaFoldDB" id="A0A1C7NH96"/>
<evidence type="ECO:0000256" key="2">
    <source>
        <dbReference type="ARBA" id="ARBA00022692"/>
    </source>
</evidence>
<accession>A0A1C7NH96</accession>
<dbReference type="InParanoid" id="A0A1C7NH96"/>
<dbReference type="PANTHER" id="PTHR23294:SF59">
    <property type="entry name" value="UNC93-LIKE PROTEIN C922.05C"/>
    <property type="match status" value="1"/>
</dbReference>
<evidence type="ECO:0000256" key="1">
    <source>
        <dbReference type="ARBA" id="ARBA00004141"/>
    </source>
</evidence>
<dbReference type="InterPro" id="IPR010291">
    <property type="entry name" value="Ion_channel_UNC-93"/>
</dbReference>
<proteinExistence type="predicted"/>
<protein>
    <submittedName>
        <fullName evidence="6">UNC93-like protein 2</fullName>
    </submittedName>
</protein>
<dbReference type="OrthoDB" id="196103at2759"/>
<evidence type="ECO:0000256" key="3">
    <source>
        <dbReference type="ARBA" id="ARBA00022989"/>
    </source>
</evidence>
<keyword evidence="7" id="KW-1185">Reference proteome</keyword>
<feature type="transmembrane region" description="Helical" evidence="5">
    <location>
        <begin position="55"/>
        <end position="78"/>
    </location>
</feature>
<dbReference type="GO" id="GO:0016020">
    <property type="term" value="C:membrane"/>
    <property type="evidence" value="ECO:0007669"/>
    <property type="project" value="UniProtKB-SubCell"/>
</dbReference>
<feature type="transmembrane region" description="Helical" evidence="5">
    <location>
        <begin position="403"/>
        <end position="425"/>
    </location>
</feature>
<keyword evidence="3 5" id="KW-1133">Transmembrane helix</keyword>
<reference evidence="6 7" key="1">
    <citation type="submission" date="2016-03" db="EMBL/GenBank/DDBJ databases">
        <title>Choanephora cucurbitarum.</title>
        <authorList>
            <person name="Min B."/>
            <person name="Park H."/>
            <person name="Park J.-H."/>
            <person name="Shin H.-D."/>
            <person name="Choi I.-G."/>
        </authorList>
    </citation>
    <scope>NUCLEOTIDE SEQUENCE [LARGE SCALE GENOMIC DNA]</scope>
    <source>
        <strain evidence="6 7">KUS-F28377</strain>
    </source>
</reference>
<sequence>MGFKLPSFRYNDPNFQVFLVGFICFCCPGMFNALNGMGGAGQADSKTTNDANTALAVTFTVCSLIGAPVFNIFGHRILVPAALAYVLYVGSYLTPNPAFTIATGAILGIGAGFLWTAQAGIMMSYPDEKDKGKAFSIFWMVFNLGATVGAAIPLGNNWTSSVNTVKTSTYIGFMCIMGFGAFLSLALLPPSKVIRANGSPVSLHKFSNWKREAYEVFRMFTDWKMICLIPLFFGSNWFYTYQYQVYNGGGFFTLRARSLNNLLYWLCQIIGAGIFGWLLDWSRLGSRRRRAMIGNAVVFVFLVSAWIGCIFVQQKFTYQSVKEPSFIQADVYSPEFAGYTVLYAVFGFVDAIYQGFIYWLLGTMTNDTERAARYGGFYKTIQNAAAAIAAQVDAIHTPYMTQLYINFVIEGVGLLLAFVVCLQVSDVTVESVDNLMEHSKTTEVMVGGQVELIEGDDFKFVQEKDDAC</sequence>
<organism evidence="6 7">
    <name type="scientific">Choanephora cucurbitarum</name>
    <dbReference type="NCBI Taxonomy" id="101091"/>
    <lineage>
        <taxon>Eukaryota</taxon>
        <taxon>Fungi</taxon>
        <taxon>Fungi incertae sedis</taxon>
        <taxon>Mucoromycota</taxon>
        <taxon>Mucoromycotina</taxon>
        <taxon>Mucoromycetes</taxon>
        <taxon>Mucorales</taxon>
        <taxon>Mucorineae</taxon>
        <taxon>Choanephoraceae</taxon>
        <taxon>Choanephoroideae</taxon>
        <taxon>Choanephora</taxon>
    </lineage>
</organism>
<evidence type="ECO:0000256" key="4">
    <source>
        <dbReference type="ARBA" id="ARBA00023136"/>
    </source>
</evidence>
<dbReference type="SUPFAM" id="SSF103473">
    <property type="entry name" value="MFS general substrate transporter"/>
    <property type="match status" value="1"/>
</dbReference>
<feature type="transmembrane region" description="Helical" evidence="5">
    <location>
        <begin position="15"/>
        <end position="34"/>
    </location>
</feature>
<dbReference type="InterPro" id="IPR036259">
    <property type="entry name" value="MFS_trans_sf"/>
</dbReference>
<keyword evidence="4 5" id="KW-0472">Membrane</keyword>
<evidence type="ECO:0000313" key="6">
    <source>
        <dbReference type="EMBL" id="OBZ87926.1"/>
    </source>
</evidence>
<dbReference type="Pfam" id="PF05978">
    <property type="entry name" value="UNC-93"/>
    <property type="match status" value="1"/>
</dbReference>
<feature type="transmembrane region" description="Helical" evidence="5">
    <location>
        <begin position="167"/>
        <end position="188"/>
    </location>
</feature>
<dbReference type="InterPro" id="IPR051617">
    <property type="entry name" value="UNC-93-like_regulator"/>
</dbReference>
<dbReference type="Gene3D" id="1.20.1250.20">
    <property type="entry name" value="MFS general substrate transporter like domains"/>
    <property type="match status" value="2"/>
</dbReference>
<feature type="transmembrane region" description="Helical" evidence="5">
    <location>
        <begin position="225"/>
        <end position="242"/>
    </location>
</feature>
<comment type="caution">
    <text evidence="6">The sequence shown here is derived from an EMBL/GenBank/DDBJ whole genome shotgun (WGS) entry which is preliminary data.</text>
</comment>
<feature type="transmembrane region" description="Helical" evidence="5">
    <location>
        <begin position="137"/>
        <end position="155"/>
    </location>
</feature>
<evidence type="ECO:0000313" key="7">
    <source>
        <dbReference type="Proteomes" id="UP000093000"/>
    </source>
</evidence>
<feature type="transmembrane region" description="Helical" evidence="5">
    <location>
        <begin position="262"/>
        <end position="281"/>
    </location>
</feature>
<keyword evidence="2 5" id="KW-0812">Transmembrane</keyword>
<dbReference type="EMBL" id="LUGH01000188">
    <property type="protein sequence ID" value="OBZ87926.1"/>
    <property type="molecule type" value="Genomic_DNA"/>
</dbReference>
<feature type="transmembrane region" description="Helical" evidence="5">
    <location>
        <begin position="336"/>
        <end position="361"/>
    </location>
</feature>
<dbReference type="PANTHER" id="PTHR23294">
    <property type="entry name" value="ET TRANSLATION PRODUCT-RELATED"/>
    <property type="match status" value="1"/>
</dbReference>
<comment type="subcellular location">
    <subcellularLocation>
        <location evidence="1">Membrane</location>
        <topology evidence="1">Multi-pass membrane protein</topology>
    </subcellularLocation>
</comment>
<feature type="transmembrane region" description="Helical" evidence="5">
    <location>
        <begin position="98"/>
        <end position="117"/>
    </location>
</feature>
<gene>
    <name evidence="6" type="ORF">A0J61_04028</name>
</gene>